<dbReference type="AlphaFoldDB" id="V9M694"/>
<keyword evidence="2" id="KW-0184">Conjugation</keyword>
<dbReference type="EMBL" id="JX101644">
    <property type="protein sequence ID" value="AGC70625.1"/>
    <property type="molecule type" value="Genomic_DNA"/>
</dbReference>
<name>V9M694_9GAMM</name>
<feature type="domain" description="MobA/MobL protein" evidence="5">
    <location>
        <begin position="17"/>
        <end position="221"/>
    </location>
</feature>
<evidence type="ECO:0000256" key="4">
    <source>
        <dbReference type="SAM" id="MobiDB-lite"/>
    </source>
</evidence>
<evidence type="ECO:0000259" key="5">
    <source>
        <dbReference type="Pfam" id="PF03389"/>
    </source>
</evidence>
<dbReference type="Gene3D" id="3.30.930.30">
    <property type="match status" value="1"/>
</dbReference>
<evidence type="ECO:0000313" key="6">
    <source>
        <dbReference type="EMBL" id="AGC70625.1"/>
    </source>
</evidence>
<evidence type="ECO:0000256" key="1">
    <source>
        <dbReference type="ARBA" id="ARBA00010873"/>
    </source>
</evidence>
<feature type="region of interest" description="Disordered" evidence="4">
    <location>
        <begin position="466"/>
        <end position="486"/>
    </location>
</feature>
<keyword evidence="3" id="KW-0175">Coiled coil</keyword>
<proteinExistence type="inferred from homology"/>
<reference evidence="6" key="1">
    <citation type="submission" date="2012-05" db="EMBL/GenBank/DDBJ databases">
        <title>Sequencing and Analysis of an oxa-58 oxacillinase-encoding plasmid from Acinetobacter spp.</title>
        <authorList>
            <person name="Peng S.-M."/>
            <person name="Liao T.-L."/>
            <person name="Lin A.-C."/>
            <person name="Huang T.-W."/>
            <person name="Lauderdale T.-L."/>
            <person name="Chen Y.-T."/>
        </authorList>
    </citation>
    <scope>NUCLEOTIDE SEQUENCE</scope>
    <source>
        <strain evidence="6">M131</strain>
        <plasmid evidence="6">pM131-5</plasmid>
    </source>
</reference>
<dbReference type="Pfam" id="PF03389">
    <property type="entry name" value="MobA_MobL"/>
    <property type="match status" value="1"/>
</dbReference>
<feature type="coiled-coil region" evidence="3">
    <location>
        <begin position="303"/>
        <end position="394"/>
    </location>
</feature>
<organism evidence="6">
    <name type="scientific">Acinetobacter sp. M131</name>
    <dbReference type="NCBI Taxonomy" id="1280052"/>
    <lineage>
        <taxon>Bacteria</taxon>
        <taxon>Pseudomonadati</taxon>
        <taxon>Pseudomonadota</taxon>
        <taxon>Gammaproteobacteria</taxon>
        <taxon>Moraxellales</taxon>
        <taxon>Moraxellaceae</taxon>
        <taxon>Acinetobacter</taxon>
    </lineage>
</organism>
<protein>
    <submittedName>
        <fullName evidence="6">Mobilization protein</fullName>
    </submittedName>
</protein>
<accession>V9M694</accession>
<keyword evidence="6" id="KW-0614">Plasmid</keyword>
<evidence type="ECO:0000256" key="3">
    <source>
        <dbReference type="SAM" id="Coils"/>
    </source>
</evidence>
<comment type="similarity">
    <text evidence="1">Belongs to the MobA/MobL family.</text>
</comment>
<dbReference type="InterPro" id="IPR005053">
    <property type="entry name" value="MobA_MobL"/>
</dbReference>
<feature type="compositionally biased region" description="Basic residues" evidence="4">
    <location>
        <begin position="477"/>
        <end position="486"/>
    </location>
</feature>
<sequence length="486" mass="56909">MAIYHFSVKTVARSAGRSATAAIAYRAGEKIYCEREGREHDYSRKTGVEYKEIYLPEGAPEHLKNRERLWNEVEQRETRKNSTVAREFEIAFPSELNQEQRLAMLEELCASIVDRHQVAVDACIHAPHTGSGSDERNYHAHILMSTRKLTPEGFTEKTRELDQKHSGEIEHWREHFADICNMHLDLAGYTARVDHRSYKDQENGLEATLHEGPKVTELRRKGIETEISRSNDEIKQRNQAQLQYGKNMDLLIAENEIKLNTLKTEQQIQIKNSAKTPPIDEKALFEEKQRETLGKVLNREISAKDANLDLEFMQDVFKKAENTLGKMQKHKNEFSQQLAQDIVKNRLKQSHDKLQSLVDQHNELTQNKPLLFGKKAWEAQRDEVYQEHKKLKGQHEHQKKHGVKDLLENEKFKEHAWKQYQQQHPAKAKQYQTLYSTYQVIKKCVNEIKAEQQLKLRQEQQLKLRQEQQLKAQQHAPRMKSRGMSR</sequence>
<evidence type="ECO:0000256" key="2">
    <source>
        <dbReference type="ARBA" id="ARBA00022971"/>
    </source>
</evidence>
<dbReference type="NCBIfam" id="NF041496">
    <property type="entry name" value="MobQ"/>
    <property type="match status" value="1"/>
</dbReference>
<geneLocation type="plasmid" evidence="6">
    <name>pM131-5</name>
</geneLocation>
<dbReference type="RefSeq" id="WP_032073105.1">
    <property type="nucleotide sequence ID" value="NC_025171.1"/>
</dbReference>